<reference evidence="1 2" key="1">
    <citation type="journal article" date="2019" name="Nat. Plants">
        <title>Genome sequencing of Musa balbisiana reveals subgenome evolution and function divergence in polyploid bananas.</title>
        <authorList>
            <person name="Yao X."/>
        </authorList>
    </citation>
    <scope>NUCLEOTIDE SEQUENCE [LARGE SCALE GENOMIC DNA]</scope>
    <source>
        <strain evidence="2">cv. DH-PKW</strain>
        <tissue evidence="1">Leaves</tissue>
    </source>
</reference>
<organism evidence="1 2">
    <name type="scientific">Musa balbisiana</name>
    <name type="common">Banana</name>
    <dbReference type="NCBI Taxonomy" id="52838"/>
    <lineage>
        <taxon>Eukaryota</taxon>
        <taxon>Viridiplantae</taxon>
        <taxon>Streptophyta</taxon>
        <taxon>Embryophyta</taxon>
        <taxon>Tracheophyta</taxon>
        <taxon>Spermatophyta</taxon>
        <taxon>Magnoliopsida</taxon>
        <taxon>Liliopsida</taxon>
        <taxon>Zingiberales</taxon>
        <taxon>Musaceae</taxon>
        <taxon>Musa</taxon>
    </lineage>
</organism>
<proteinExistence type="predicted"/>
<evidence type="ECO:0000313" key="1">
    <source>
        <dbReference type="EMBL" id="THU43809.1"/>
    </source>
</evidence>
<sequence length="65" mass="7264">MEGKEATCKFCTLKRSSGPTILLSGIDCRLSNLTTCHVQFKEQHDPSTLQFQVSKGTKVLKCPRH</sequence>
<protein>
    <submittedName>
        <fullName evidence="1">Uncharacterized protein</fullName>
    </submittedName>
</protein>
<keyword evidence="2" id="KW-1185">Reference proteome</keyword>
<accession>A0A4S8I868</accession>
<dbReference type="Proteomes" id="UP000317650">
    <property type="component" value="Chromosome 2"/>
</dbReference>
<evidence type="ECO:0000313" key="2">
    <source>
        <dbReference type="Proteomes" id="UP000317650"/>
    </source>
</evidence>
<dbReference type="AlphaFoldDB" id="A0A4S8I868"/>
<dbReference type="EMBL" id="PYDT01000011">
    <property type="protein sequence ID" value="THU43809.1"/>
    <property type="molecule type" value="Genomic_DNA"/>
</dbReference>
<gene>
    <name evidence="1" type="ORF">C4D60_Mb02t00710</name>
</gene>
<comment type="caution">
    <text evidence="1">The sequence shown here is derived from an EMBL/GenBank/DDBJ whole genome shotgun (WGS) entry which is preliminary data.</text>
</comment>
<name>A0A4S8I868_MUSBA</name>